<sequence>MKSFVKNVRVSPRKMRILAKDLVGKPVVEVMAGLKFVNRSARPPILSALESALANATNNGKVGTETLIVKNVIINEGMKMKRAAKGRNARTDRGTVVKRTSHLKIVLEEKGVSNGTKN</sequence>
<evidence type="ECO:0000256" key="4">
    <source>
        <dbReference type="RuleBase" id="RU004005"/>
    </source>
</evidence>
<keyword evidence="2 4" id="KW-0689">Ribosomal protein</keyword>
<evidence type="ECO:0000256" key="2">
    <source>
        <dbReference type="ARBA" id="ARBA00022980"/>
    </source>
</evidence>
<dbReference type="PANTHER" id="PTHR13501:SF8">
    <property type="entry name" value="LARGE RIBOSOMAL SUBUNIT PROTEIN UL22M"/>
    <property type="match status" value="1"/>
</dbReference>
<keyword evidence="5" id="KW-0699">rRNA-binding</keyword>
<dbReference type="InterPro" id="IPR047867">
    <property type="entry name" value="Ribosomal_uL22_bac/org-type"/>
</dbReference>
<organism evidence="7 8">
    <name type="scientific">Candidatus Gottesmanbacteria bacterium RIFCSPHIGHO2_01_FULL_42_12</name>
    <dbReference type="NCBI Taxonomy" id="1798377"/>
    <lineage>
        <taxon>Bacteria</taxon>
        <taxon>Candidatus Gottesmaniibacteriota</taxon>
    </lineage>
</organism>
<dbReference type="Pfam" id="PF00237">
    <property type="entry name" value="Ribosomal_L22"/>
    <property type="match status" value="1"/>
</dbReference>
<dbReference type="InterPro" id="IPR001063">
    <property type="entry name" value="Ribosomal_uL22"/>
</dbReference>
<dbReference type="GO" id="GO:0006412">
    <property type="term" value="P:translation"/>
    <property type="evidence" value="ECO:0007669"/>
    <property type="project" value="InterPro"/>
</dbReference>
<dbReference type="Proteomes" id="UP000178681">
    <property type="component" value="Unassembled WGS sequence"/>
</dbReference>
<reference evidence="7 8" key="1">
    <citation type="journal article" date="2016" name="Nat. Commun.">
        <title>Thousands of microbial genomes shed light on interconnected biogeochemical processes in an aquifer system.</title>
        <authorList>
            <person name="Anantharaman K."/>
            <person name="Brown C.T."/>
            <person name="Hug L.A."/>
            <person name="Sharon I."/>
            <person name="Castelle C.J."/>
            <person name="Probst A.J."/>
            <person name="Thomas B.C."/>
            <person name="Singh A."/>
            <person name="Wilkins M.J."/>
            <person name="Karaoz U."/>
            <person name="Brodie E.L."/>
            <person name="Williams K.H."/>
            <person name="Hubbard S.S."/>
            <person name="Banfield J.F."/>
        </authorList>
    </citation>
    <scope>NUCLEOTIDE SEQUENCE [LARGE SCALE GENOMIC DNA]</scope>
</reference>
<dbReference type="Gene3D" id="3.90.470.10">
    <property type="entry name" value="Ribosomal protein L22/L17"/>
    <property type="match status" value="1"/>
</dbReference>
<dbReference type="SUPFAM" id="SSF54843">
    <property type="entry name" value="Ribosomal protein L22"/>
    <property type="match status" value="1"/>
</dbReference>
<gene>
    <name evidence="7" type="ORF">A2872_03770</name>
</gene>
<dbReference type="InterPro" id="IPR036394">
    <property type="entry name" value="Ribosomal_uL22_sf"/>
</dbReference>
<evidence type="ECO:0000313" key="8">
    <source>
        <dbReference type="Proteomes" id="UP000178681"/>
    </source>
</evidence>
<comment type="similarity">
    <text evidence="1 4">Belongs to the universal ribosomal protein uL22 family.</text>
</comment>
<dbReference type="STRING" id="1798377.A2872_03770"/>
<keyword evidence="5" id="KW-0694">RNA-binding</keyword>
<dbReference type="GO" id="GO:0019843">
    <property type="term" value="F:rRNA binding"/>
    <property type="evidence" value="ECO:0007669"/>
    <property type="project" value="UniProtKB-KW"/>
</dbReference>
<comment type="subunit">
    <text evidence="5">Part of the 50S ribosomal subunit.</text>
</comment>
<evidence type="ECO:0000256" key="1">
    <source>
        <dbReference type="ARBA" id="ARBA00009451"/>
    </source>
</evidence>
<evidence type="ECO:0000313" key="7">
    <source>
        <dbReference type="EMBL" id="OGG07308.1"/>
    </source>
</evidence>
<comment type="caution">
    <text evidence="7">The sequence shown here is derived from an EMBL/GenBank/DDBJ whole genome shotgun (WGS) entry which is preliminary data.</text>
</comment>
<comment type="function">
    <text evidence="6">This protein binds specifically to 23S rRNA; its binding is stimulated by other ribosomal proteins, e.g., L4, L17, and L20. It is important during the early stages of 50S assembly. It makes multiple contacts with different domains of the 23S rRNA in the assembled 50S subunit and ribosome.</text>
</comment>
<dbReference type="AlphaFoldDB" id="A0A1F5Z4C8"/>
<protein>
    <recommendedName>
        <fullName evidence="6">50S ribosomal protein L22</fullName>
    </recommendedName>
</protein>
<dbReference type="EMBL" id="MFJG01000008">
    <property type="protein sequence ID" value="OGG07308.1"/>
    <property type="molecule type" value="Genomic_DNA"/>
</dbReference>
<dbReference type="GO" id="GO:0003735">
    <property type="term" value="F:structural constituent of ribosome"/>
    <property type="evidence" value="ECO:0007669"/>
    <property type="project" value="InterPro"/>
</dbReference>
<dbReference type="CDD" id="cd00336">
    <property type="entry name" value="Ribosomal_L22"/>
    <property type="match status" value="1"/>
</dbReference>
<dbReference type="GO" id="GO:0015934">
    <property type="term" value="C:large ribosomal subunit"/>
    <property type="evidence" value="ECO:0007669"/>
    <property type="project" value="InterPro"/>
</dbReference>
<evidence type="ECO:0000256" key="3">
    <source>
        <dbReference type="ARBA" id="ARBA00023274"/>
    </source>
</evidence>
<evidence type="ECO:0000256" key="5">
    <source>
        <dbReference type="RuleBase" id="RU004006"/>
    </source>
</evidence>
<evidence type="ECO:0000256" key="6">
    <source>
        <dbReference type="RuleBase" id="RU004008"/>
    </source>
</evidence>
<proteinExistence type="inferred from homology"/>
<accession>A0A1F5Z4C8</accession>
<keyword evidence="3 4" id="KW-0687">Ribonucleoprotein</keyword>
<name>A0A1F5Z4C8_9BACT</name>
<dbReference type="PANTHER" id="PTHR13501">
    <property type="entry name" value="CHLOROPLAST 50S RIBOSOMAL PROTEIN L22-RELATED"/>
    <property type="match status" value="1"/>
</dbReference>